<sequence>MTIDQLLKFAVDQGASDLHLQTGSPPMLRILGQVRELELPPLTDEQVRQAVRAIGPRAIIDDIDNAMAQGHDFSYSFPPMARFRVNLYSHLGAPGLVLRVILPGIRTVEDLHLPPVIREIAQARRGLTLMSGATGSGKSTTLAAIVDLLNSSYHLKILTLEDPIEYEHTNKKSLVSHIEVGRDTPSFEHGLRQAMRQAPDVILVGELRDAQSVQMALRAADTGHQVLATVHSSNAAQTIERILAMVPPSELAIAREQLAAALIGIISQRLTVSKSGERWPVAEVLRCDSVTAKYILEGRIADIADYITTGQRGMQTFDTHLLQLYQQGIIAGTQALSVATNVEALALAMRSPGKIKAV</sequence>
<reference evidence="3" key="1">
    <citation type="submission" date="2024-05" db="EMBL/GenBank/DDBJ databases">
        <title>Planctomycetes of the genus Singulisphaera possess chitinolytic capabilities.</title>
        <authorList>
            <person name="Ivanova A."/>
        </authorList>
    </citation>
    <scope>NUCLEOTIDE SEQUENCE</scope>
    <source>
        <strain evidence="3">Ch08T</strain>
    </source>
</reference>
<evidence type="ECO:0000259" key="2">
    <source>
        <dbReference type="PROSITE" id="PS00662"/>
    </source>
</evidence>
<feature type="domain" description="Bacterial type II secretion system protein E" evidence="2">
    <location>
        <begin position="195"/>
        <end position="209"/>
    </location>
</feature>
<proteinExistence type="inferred from homology"/>
<organism evidence="3">
    <name type="scientific">Singulisphaera sp. Ch08</name>
    <dbReference type="NCBI Taxonomy" id="3120278"/>
    <lineage>
        <taxon>Bacteria</taxon>
        <taxon>Pseudomonadati</taxon>
        <taxon>Planctomycetota</taxon>
        <taxon>Planctomycetia</taxon>
        <taxon>Isosphaerales</taxon>
        <taxon>Isosphaeraceae</taxon>
        <taxon>Singulisphaera</taxon>
    </lineage>
</organism>
<dbReference type="InterPro" id="IPR050921">
    <property type="entry name" value="T4SS_GSP_E_ATPase"/>
</dbReference>
<dbReference type="InterPro" id="IPR027417">
    <property type="entry name" value="P-loop_NTPase"/>
</dbReference>
<dbReference type="GO" id="GO:0005524">
    <property type="term" value="F:ATP binding"/>
    <property type="evidence" value="ECO:0007669"/>
    <property type="project" value="InterPro"/>
</dbReference>
<gene>
    <name evidence="3" type="ORF">V5E97_28440</name>
</gene>
<dbReference type="Gene3D" id="3.30.450.90">
    <property type="match status" value="1"/>
</dbReference>
<dbReference type="InterPro" id="IPR003593">
    <property type="entry name" value="AAA+_ATPase"/>
</dbReference>
<dbReference type="InterPro" id="IPR001482">
    <property type="entry name" value="T2SS/T4SS_dom"/>
</dbReference>
<dbReference type="SMART" id="SM00382">
    <property type="entry name" value="AAA"/>
    <property type="match status" value="1"/>
</dbReference>
<protein>
    <submittedName>
        <fullName evidence="3">PilT/PilU family type 4a pilus ATPase</fullName>
    </submittedName>
</protein>
<dbReference type="Pfam" id="PF00437">
    <property type="entry name" value="T2SSE"/>
    <property type="match status" value="1"/>
</dbReference>
<dbReference type="EMBL" id="CP155447">
    <property type="protein sequence ID" value="XBH02236.1"/>
    <property type="molecule type" value="Genomic_DNA"/>
</dbReference>
<dbReference type="AlphaFoldDB" id="A0AAU7CC06"/>
<comment type="similarity">
    <text evidence="1">Belongs to the GSP E family.</text>
</comment>
<name>A0AAU7CC06_9BACT</name>
<evidence type="ECO:0000313" key="3">
    <source>
        <dbReference type="EMBL" id="XBH02236.1"/>
    </source>
</evidence>
<evidence type="ECO:0000256" key="1">
    <source>
        <dbReference type="ARBA" id="ARBA00006611"/>
    </source>
</evidence>
<dbReference type="RefSeq" id="WP_406694978.1">
    <property type="nucleotide sequence ID" value="NZ_CP155447.1"/>
</dbReference>
<dbReference type="Gene3D" id="3.40.50.300">
    <property type="entry name" value="P-loop containing nucleotide triphosphate hydrolases"/>
    <property type="match status" value="1"/>
</dbReference>
<dbReference type="NCBIfam" id="TIGR01420">
    <property type="entry name" value="pilT_fam"/>
    <property type="match status" value="1"/>
</dbReference>
<dbReference type="PANTHER" id="PTHR30486:SF12">
    <property type="entry name" value="TYPE IV PILUS ATPASE PILU"/>
    <property type="match status" value="1"/>
</dbReference>
<dbReference type="PROSITE" id="PS00662">
    <property type="entry name" value="T2SP_E"/>
    <property type="match status" value="1"/>
</dbReference>
<dbReference type="CDD" id="cd01131">
    <property type="entry name" value="PilT"/>
    <property type="match status" value="1"/>
</dbReference>
<dbReference type="SUPFAM" id="SSF52540">
    <property type="entry name" value="P-loop containing nucleoside triphosphate hydrolases"/>
    <property type="match status" value="1"/>
</dbReference>
<dbReference type="GO" id="GO:0016887">
    <property type="term" value="F:ATP hydrolysis activity"/>
    <property type="evidence" value="ECO:0007669"/>
    <property type="project" value="InterPro"/>
</dbReference>
<accession>A0AAU7CC06</accession>
<dbReference type="PANTHER" id="PTHR30486">
    <property type="entry name" value="TWITCHING MOTILITY PROTEIN PILT"/>
    <property type="match status" value="1"/>
</dbReference>
<dbReference type="InterPro" id="IPR006321">
    <property type="entry name" value="PilT/PilU"/>
</dbReference>